<organism evidence="1 2">
    <name type="scientific">Passalora fulva</name>
    <name type="common">Tomato leaf mold</name>
    <name type="synonym">Cladosporium fulvum</name>
    <dbReference type="NCBI Taxonomy" id="5499"/>
    <lineage>
        <taxon>Eukaryota</taxon>
        <taxon>Fungi</taxon>
        <taxon>Dikarya</taxon>
        <taxon>Ascomycota</taxon>
        <taxon>Pezizomycotina</taxon>
        <taxon>Dothideomycetes</taxon>
        <taxon>Dothideomycetidae</taxon>
        <taxon>Mycosphaerellales</taxon>
        <taxon>Mycosphaerellaceae</taxon>
        <taxon>Fulvia</taxon>
    </lineage>
</organism>
<dbReference type="AlphaFoldDB" id="A0A9Q8LFG8"/>
<name>A0A9Q8LFG8_PASFU</name>
<proteinExistence type="predicted"/>
<accession>A0A9Q8LFG8</accession>
<keyword evidence="2" id="KW-1185">Reference proteome</keyword>
<sequence length="153" mass="17598">MAPIPAEVDMHSVFASKQNDRMIEIYIGTDPNPLKMPESVLLRTSDYFRGLLQRGFKESDGVIHKPDDDVTAWKILTFWMTERGLPPYEDCDDADLLKAWYLADYMSITQLQDDIMFSLLLHALAAVDTAEKYMELLRHTRAGALPRKCTRRC</sequence>
<dbReference type="Gene3D" id="3.30.710.10">
    <property type="entry name" value="Potassium Channel Kv1.1, Chain A"/>
    <property type="match status" value="1"/>
</dbReference>
<dbReference type="Proteomes" id="UP000756132">
    <property type="component" value="Chromosome 4"/>
</dbReference>
<dbReference type="RefSeq" id="XP_047760801.1">
    <property type="nucleotide sequence ID" value="XM_047903145.1"/>
</dbReference>
<dbReference type="OrthoDB" id="3632283at2759"/>
<evidence type="ECO:0000313" key="1">
    <source>
        <dbReference type="EMBL" id="UJO16435.1"/>
    </source>
</evidence>
<reference evidence="1" key="1">
    <citation type="submission" date="2021-12" db="EMBL/GenBank/DDBJ databases">
        <authorList>
            <person name="Zaccaron A."/>
            <person name="Stergiopoulos I."/>
        </authorList>
    </citation>
    <scope>NUCLEOTIDE SEQUENCE</scope>
    <source>
        <strain evidence="1">Race5_Kim</strain>
    </source>
</reference>
<gene>
    <name evidence="1" type="ORF">CLAFUR5_03997</name>
</gene>
<reference evidence="1" key="2">
    <citation type="journal article" date="2022" name="Microb. Genom.">
        <title>A chromosome-scale genome assembly of the tomato pathogen Cladosporium fulvum reveals a compartmentalized genome architecture and the presence of a dispensable chromosome.</title>
        <authorList>
            <person name="Zaccaron A.Z."/>
            <person name="Chen L.H."/>
            <person name="Samaras A."/>
            <person name="Stergiopoulos I."/>
        </authorList>
    </citation>
    <scope>NUCLEOTIDE SEQUENCE</scope>
    <source>
        <strain evidence="1">Race5_Kim</strain>
    </source>
</reference>
<evidence type="ECO:0008006" key="3">
    <source>
        <dbReference type="Google" id="ProtNLM"/>
    </source>
</evidence>
<dbReference type="InterPro" id="IPR011333">
    <property type="entry name" value="SKP1/BTB/POZ_sf"/>
</dbReference>
<dbReference type="KEGG" id="ffu:CLAFUR5_03997"/>
<dbReference type="EMBL" id="CP090166">
    <property type="protein sequence ID" value="UJO16435.1"/>
    <property type="molecule type" value="Genomic_DNA"/>
</dbReference>
<dbReference type="GeneID" id="71983875"/>
<evidence type="ECO:0000313" key="2">
    <source>
        <dbReference type="Proteomes" id="UP000756132"/>
    </source>
</evidence>
<protein>
    <recommendedName>
        <fullName evidence="3">BTB domain-containing protein</fullName>
    </recommendedName>
</protein>